<dbReference type="CDD" id="cd06848">
    <property type="entry name" value="GCS_H"/>
    <property type="match status" value="1"/>
</dbReference>
<keyword evidence="2" id="KW-0450">Lipoyl</keyword>
<dbReference type="SUPFAM" id="SSF51230">
    <property type="entry name" value="Single hybrid motif"/>
    <property type="match status" value="1"/>
</dbReference>
<dbReference type="InterPro" id="IPR003016">
    <property type="entry name" value="2-oxoA_DH_lipoyl-BS"/>
</dbReference>
<reference evidence="3 4" key="1">
    <citation type="submission" date="2013-01" db="EMBL/GenBank/DDBJ databases">
        <authorList>
            <person name="Fiebig A."/>
            <person name="Goeker M."/>
            <person name="Klenk H.-P.P."/>
        </authorList>
    </citation>
    <scope>NUCLEOTIDE SEQUENCE [LARGE SCALE GENOMIC DNA]</scope>
    <source>
        <strain evidence="3 4">DSM 17069</strain>
    </source>
</reference>
<dbReference type="PROSITE" id="PS00189">
    <property type="entry name" value="LIPOYL"/>
    <property type="match status" value="1"/>
</dbReference>
<dbReference type="RefSeq" id="WP_037270947.1">
    <property type="nucleotide sequence ID" value="NZ_KN293977.1"/>
</dbReference>
<comment type="caution">
    <text evidence="3">The sequence shown here is derived from an EMBL/GenBank/DDBJ whole genome shotgun (WGS) entry which is preliminary data.</text>
</comment>
<proteinExistence type="predicted"/>
<dbReference type="InterPro" id="IPR033753">
    <property type="entry name" value="GCV_H/Fam206"/>
</dbReference>
<dbReference type="Gene3D" id="2.40.50.100">
    <property type="match status" value="1"/>
</dbReference>
<dbReference type="InterPro" id="IPR011053">
    <property type="entry name" value="Single_hybrid_motif"/>
</dbReference>
<comment type="cofactor">
    <cofactor evidence="1">
        <name>(R)-lipoate</name>
        <dbReference type="ChEBI" id="CHEBI:83088"/>
    </cofactor>
</comment>
<dbReference type="Proteomes" id="UP000030021">
    <property type="component" value="Unassembled WGS sequence"/>
</dbReference>
<protein>
    <submittedName>
        <fullName evidence="3">Glycine cleavage system H protein (Lipoate-binding)</fullName>
    </submittedName>
</protein>
<dbReference type="HOGENOM" id="CLU_097408_2_2_5"/>
<sequence length="146" mass="15696">MVSVKGCEFPTDRHYDVGNHVWYLPMAEGRFRIGLTQVAVALASRQIFAVTPKRVGRLFEAGRSAATIESSKWVGPMRLAFDGTVEAVNDTLAERPAVLADDPYGTGWVMVANSTTEEPLAGLASGDGIAQAYGAWMDANDFPGCQ</sequence>
<dbReference type="PATRIC" id="fig|1288298.3.peg.1234"/>
<accession>A0A0A0HRX3</accession>
<evidence type="ECO:0000256" key="1">
    <source>
        <dbReference type="ARBA" id="ARBA00001938"/>
    </source>
</evidence>
<organism evidence="3 4">
    <name type="scientific">Roseovarius mucosus DSM 17069</name>
    <dbReference type="NCBI Taxonomy" id="1288298"/>
    <lineage>
        <taxon>Bacteria</taxon>
        <taxon>Pseudomonadati</taxon>
        <taxon>Pseudomonadota</taxon>
        <taxon>Alphaproteobacteria</taxon>
        <taxon>Rhodobacterales</taxon>
        <taxon>Roseobacteraceae</taxon>
        <taxon>Roseovarius</taxon>
    </lineage>
</organism>
<dbReference type="AlphaFoldDB" id="A0A0A0HRX3"/>
<evidence type="ECO:0000313" key="4">
    <source>
        <dbReference type="Proteomes" id="UP000030021"/>
    </source>
</evidence>
<dbReference type="eggNOG" id="COG0509">
    <property type="taxonomic scope" value="Bacteria"/>
</dbReference>
<dbReference type="OrthoDB" id="9796712at2"/>
<evidence type="ECO:0000313" key="3">
    <source>
        <dbReference type="EMBL" id="KGM88813.1"/>
    </source>
</evidence>
<name>A0A0A0HRX3_9RHOB</name>
<evidence type="ECO:0000256" key="2">
    <source>
        <dbReference type="ARBA" id="ARBA00022823"/>
    </source>
</evidence>
<dbReference type="EMBL" id="AONH01000006">
    <property type="protein sequence ID" value="KGM88813.1"/>
    <property type="molecule type" value="Genomic_DNA"/>
</dbReference>
<dbReference type="Pfam" id="PF01597">
    <property type="entry name" value="GCV_H"/>
    <property type="match status" value="1"/>
</dbReference>
<gene>
    <name evidence="3" type="ORF">rosmuc_01223</name>
</gene>